<dbReference type="OrthoDB" id="9806955at2"/>
<evidence type="ECO:0000256" key="4">
    <source>
        <dbReference type="ARBA" id="ARBA00023239"/>
    </source>
</evidence>
<proteinExistence type="inferred from homology"/>
<dbReference type="SUPFAM" id="SSF48557">
    <property type="entry name" value="L-aspartase-like"/>
    <property type="match status" value="1"/>
</dbReference>
<dbReference type="NCBIfam" id="NF006871">
    <property type="entry name" value="PRK09367.1"/>
    <property type="match status" value="1"/>
</dbReference>
<evidence type="ECO:0000256" key="3">
    <source>
        <dbReference type="ARBA" id="ARBA00022808"/>
    </source>
</evidence>
<keyword evidence="11" id="KW-1185">Reference proteome</keyword>
<evidence type="ECO:0000256" key="7">
    <source>
        <dbReference type="RuleBase" id="RU003954"/>
    </source>
</evidence>
<evidence type="ECO:0000256" key="6">
    <source>
        <dbReference type="NCBIfam" id="TIGR01225"/>
    </source>
</evidence>
<comment type="catalytic activity">
    <reaction evidence="5 8">
        <text>L-histidine = trans-urocanate + NH4(+)</text>
        <dbReference type="Rhea" id="RHEA:21232"/>
        <dbReference type="ChEBI" id="CHEBI:17771"/>
        <dbReference type="ChEBI" id="CHEBI:28938"/>
        <dbReference type="ChEBI" id="CHEBI:57595"/>
        <dbReference type="EC" id="4.3.1.3"/>
    </reaction>
</comment>
<organism evidence="10 11">
    <name type="scientific">Phaeocystidibacter luteus</name>
    <dbReference type="NCBI Taxonomy" id="911197"/>
    <lineage>
        <taxon>Bacteria</taxon>
        <taxon>Pseudomonadati</taxon>
        <taxon>Bacteroidota</taxon>
        <taxon>Flavobacteriia</taxon>
        <taxon>Flavobacteriales</taxon>
        <taxon>Phaeocystidibacteraceae</taxon>
        <taxon>Phaeocystidibacter</taxon>
    </lineage>
</organism>
<evidence type="ECO:0000256" key="2">
    <source>
        <dbReference type="ARBA" id="ARBA00012994"/>
    </source>
</evidence>
<dbReference type="PROSITE" id="PS00488">
    <property type="entry name" value="PAL_HISTIDASE"/>
    <property type="match status" value="1"/>
</dbReference>
<dbReference type="InterPro" id="IPR005921">
    <property type="entry name" value="HutH"/>
</dbReference>
<dbReference type="InterPro" id="IPR001106">
    <property type="entry name" value="Aromatic_Lyase"/>
</dbReference>
<evidence type="ECO:0000313" key="11">
    <source>
        <dbReference type="Proteomes" id="UP000468650"/>
    </source>
</evidence>
<comment type="subcellular location">
    <subcellularLocation>
        <location evidence="9">Cytoplasm</location>
    </subcellularLocation>
</comment>
<dbReference type="FunFam" id="1.20.200.10:FF:000003">
    <property type="entry name" value="Histidine ammonia-lyase"/>
    <property type="match status" value="1"/>
</dbReference>
<name>A0A6N6RK83_9FLAO</name>
<dbReference type="RefSeq" id="WP_151665849.1">
    <property type="nucleotide sequence ID" value="NZ_WBVO01000001.1"/>
</dbReference>
<dbReference type="InterPro" id="IPR022313">
    <property type="entry name" value="Phe/His_NH3-lyase_AS"/>
</dbReference>
<sequence>MRETFAIGSKPLTIQLIESILLENMSLSLSDSAVEKISKARSYIDEKMSRESGPIYGINTGFGSLCNVQISTGELEQLQENLVMSHACGLGDEVPADVVRLMLLLKVQSLSFGYSGAQLETVQRLIDFYNEDVLPVVYQQGSLGASGDLAPLAHLSLPLLGKGEVVYKGERMDAQSALDALNLEPIALKSKEGLALLNGTQFMSAYATWELMQAHKLSYLADLIGSVSLEAYDGRQEPFDERVHLIRSHAGQLKTAKNIREFLAGSELIERAKEHVQDPYSFRCMPQVHGASKDAIAYVTQVVTTEINSATDNPNVFPDDDVIISAGNFHGQPLALALDHLAIALAELGNISERRVYQMISGRRGLPPFLVAKPGLNSGFMIPQYTAASIVSQNKQLCSPASVDSIESSNGQEDHVSMGSNAATKCYRVVENLERILGVELMNASQALAFRDGETSEFLKSFVGMFREDVPFVEIDRVLHNDMAAATKFIQEIQLDPELIYA</sequence>
<dbReference type="NCBIfam" id="TIGR01225">
    <property type="entry name" value="hutH"/>
    <property type="match status" value="1"/>
</dbReference>
<evidence type="ECO:0000256" key="5">
    <source>
        <dbReference type="ARBA" id="ARBA00049269"/>
    </source>
</evidence>
<comment type="pathway">
    <text evidence="1 8">Amino-acid degradation; L-histidine degradation into L-glutamate; N-formimidoyl-L-glutamate from L-histidine: step 1/3.</text>
</comment>
<dbReference type="InterPro" id="IPR008948">
    <property type="entry name" value="L-Aspartase-like"/>
</dbReference>
<keyword evidence="4 7" id="KW-0456">Lyase</keyword>
<dbReference type="InterPro" id="IPR024083">
    <property type="entry name" value="Fumarase/histidase_N"/>
</dbReference>
<accession>A0A6N6RK83</accession>
<dbReference type="Pfam" id="PF00221">
    <property type="entry name" value="Lyase_aromatic"/>
    <property type="match status" value="1"/>
</dbReference>
<evidence type="ECO:0000256" key="9">
    <source>
        <dbReference type="RuleBase" id="RU004480"/>
    </source>
</evidence>
<dbReference type="GO" id="GO:0005737">
    <property type="term" value="C:cytoplasm"/>
    <property type="evidence" value="ECO:0007669"/>
    <property type="project" value="UniProtKB-SubCell"/>
</dbReference>
<evidence type="ECO:0000256" key="1">
    <source>
        <dbReference type="ARBA" id="ARBA00005113"/>
    </source>
</evidence>
<dbReference type="CDD" id="cd00332">
    <property type="entry name" value="PAL-HAL"/>
    <property type="match status" value="1"/>
</dbReference>
<dbReference type="Gene3D" id="1.20.200.10">
    <property type="entry name" value="Fumarase/aspartase (Central domain)"/>
    <property type="match status" value="1"/>
</dbReference>
<dbReference type="GO" id="GO:0004397">
    <property type="term" value="F:histidine ammonia-lyase activity"/>
    <property type="evidence" value="ECO:0007669"/>
    <property type="project" value="UniProtKB-UniRule"/>
</dbReference>
<reference evidence="10 11" key="1">
    <citation type="submission" date="2019-09" db="EMBL/GenBank/DDBJ databases">
        <title>Genomes of family Cryomorphaceae.</title>
        <authorList>
            <person name="Bowman J.P."/>
        </authorList>
    </citation>
    <scope>NUCLEOTIDE SEQUENCE [LARGE SCALE GENOMIC DNA]</scope>
    <source>
        <strain evidence="10 11">LMG 25704</strain>
    </source>
</reference>
<comment type="caution">
    <text evidence="10">The sequence shown here is derived from an EMBL/GenBank/DDBJ whole genome shotgun (WGS) entry which is preliminary data.</text>
</comment>
<dbReference type="GO" id="GO:0019556">
    <property type="term" value="P:L-histidine catabolic process to glutamate and formamide"/>
    <property type="evidence" value="ECO:0007669"/>
    <property type="project" value="UniProtKB-UniPathway"/>
</dbReference>
<dbReference type="AlphaFoldDB" id="A0A6N6RK83"/>
<dbReference type="EC" id="4.3.1.3" evidence="2 6"/>
<protein>
    <recommendedName>
        <fullName evidence="2 6">Histidine ammonia-lyase</fullName>
        <ecNumber evidence="2 6">4.3.1.3</ecNumber>
    </recommendedName>
</protein>
<gene>
    <name evidence="10" type="primary">hutH</name>
    <name evidence="10" type="ORF">F8C67_00630</name>
</gene>
<evidence type="ECO:0000313" key="10">
    <source>
        <dbReference type="EMBL" id="KAB2814268.1"/>
    </source>
</evidence>
<keyword evidence="3 8" id="KW-0369">Histidine metabolism</keyword>
<comment type="similarity">
    <text evidence="7">Belongs to the PAL/histidase family.</text>
</comment>
<dbReference type="Gene3D" id="1.10.275.10">
    <property type="entry name" value="Fumarase/aspartase (N-terminal domain)"/>
    <property type="match status" value="1"/>
</dbReference>
<dbReference type="GO" id="GO:0019557">
    <property type="term" value="P:L-histidine catabolic process to glutamate and formate"/>
    <property type="evidence" value="ECO:0007669"/>
    <property type="project" value="UniProtKB-UniPathway"/>
</dbReference>
<dbReference type="EMBL" id="WBVO01000001">
    <property type="protein sequence ID" value="KAB2814268.1"/>
    <property type="molecule type" value="Genomic_DNA"/>
</dbReference>
<dbReference type="FunFam" id="1.10.275.10:FF:000005">
    <property type="entry name" value="Histidine ammonia-lyase"/>
    <property type="match status" value="1"/>
</dbReference>
<dbReference type="UniPathway" id="UPA00379">
    <property type="reaction ID" value="UER00549"/>
</dbReference>
<dbReference type="PANTHER" id="PTHR10362">
    <property type="entry name" value="HISTIDINE AMMONIA-LYASE"/>
    <property type="match status" value="1"/>
</dbReference>
<evidence type="ECO:0000256" key="8">
    <source>
        <dbReference type="RuleBase" id="RU004479"/>
    </source>
</evidence>
<dbReference type="Proteomes" id="UP000468650">
    <property type="component" value="Unassembled WGS sequence"/>
</dbReference>